<dbReference type="GO" id="GO:0006887">
    <property type="term" value="P:exocytosis"/>
    <property type="evidence" value="ECO:0007669"/>
    <property type="project" value="TreeGrafter"/>
</dbReference>
<dbReference type="STRING" id="1280837.A0A316VDI9"/>
<feature type="region of interest" description="Disordered" evidence="2">
    <location>
        <begin position="169"/>
        <end position="188"/>
    </location>
</feature>
<dbReference type="FunCoup" id="A0A316VDI9">
    <property type="interactions" value="25"/>
</dbReference>
<dbReference type="PANTHER" id="PTHR19305">
    <property type="entry name" value="SYNAPTOSOMAL ASSOCIATED PROTEIN"/>
    <property type="match status" value="1"/>
</dbReference>
<feature type="compositionally biased region" description="Gly residues" evidence="2">
    <location>
        <begin position="8"/>
        <end position="17"/>
    </location>
</feature>
<name>A0A316VDI9_9BASI</name>
<dbReference type="AlphaFoldDB" id="A0A316VDI9"/>
<evidence type="ECO:0000313" key="5">
    <source>
        <dbReference type="Proteomes" id="UP000245771"/>
    </source>
</evidence>
<gene>
    <name evidence="4" type="ORF">FA14DRAFT_122149</name>
</gene>
<keyword evidence="5" id="KW-1185">Reference proteome</keyword>
<dbReference type="GO" id="GO:0019905">
    <property type="term" value="F:syntaxin binding"/>
    <property type="evidence" value="ECO:0007669"/>
    <property type="project" value="TreeGrafter"/>
</dbReference>
<sequence>MRSANGPGQYGQAGYGGPNNAYGRPPPGQQPNPYGGGYGGGGYGGQERFANARAPSANLGSSYDAMVGTGSKNRNLAYNTQNQGAEDDLEAEYGRGLQQQAHSYDAPQQQRTAEEEEEDEVEAVKQQMRFTKQESLASTRNALRIARETEETASGTLLKLGEQSDKLANTERHLDMAKAHSSRADDNTAEINRLNRSIFRPNIGFNKKAKRDAEEARIMNRHIEEREEREAVREQALRAQNRMDQELSGVGAGRFGSGRFGMDRFGGGNAKKEDPAKAKMQQRSRFQFEATESDDELEDELDNNMDEIGQLSSKLNRLGKAMGTEINEQNQRIQRLGDKSTNLDTRIFAGTQKLERIGRK</sequence>
<dbReference type="CDD" id="cd15857">
    <property type="entry name" value="SNARE_SEC9C"/>
    <property type="match status" value="1"/>
</dbReference>
<reference evidence="4 5" key="1">
    <citation type="journal article" date="2018" name="Mol. Biol. Evol.">
        <title>Broad Genomic Sampling Reveals a Smut Pathogenic Ancestry of the Fungal Clade Ustilaginomycotina.</title>
        <authorList>
            <person name="Kijpornyongpan T."/>
            <person name="Mondo S.J."/>
            <person name="Barry K."/>
            <person name="Sandor L."/>
            <person name="Lee J."/>
            <person name="Lipzen A."/>
            <person name="Pangilinan J."/>
            <person name="LaButti K."/>
            <person name="Hainaut M."/>
            <person name="Henrissat B."/>
            <person name="Grigoriev I.V."/>
            <person name="Spatafora J.W."/>
            <person name="Aime M.C."/>
        </authorList>
    </citation>
    <scope>NUCLEOTIDE SEQUENCE [LARGE SCALE GENOMIC DNA]</scope>
    <source>
        <strain evidence="4 5">MCA 3882</strain>
    </source>
</reference>
<feature type="compositionally biased region" description="Gly residues" evidence="2">
    <location>
        <begin position="250"/>
        <end position="269"/>
    </location>
</feature>
<feature type="region of interest" description="Disordered" evidence="2">
    <location>
        <begin position="240"/>
        <end position="298"/>
    </location>
</feature>
<feature type="compositionally biased region" description="Basic and acidic residues" evidence="2">
    <location>
        <begin position="169"/>
        <end position="186"/>
    </location>
</feature>
<dbReference type="PROSITE" id="PS50192">
    <property type="entry name" value="T_SNARE"/>
    <property type="match status" value="1"/>
</dbReference>
<organism evidence="4 5">
    <name type="scientific">Meira miltonrushii</name>
    <dbReference type="NCBI Taxonomy" id="1280837"/>
    <lineage>
        <taxon>Eukaryota</taxon>
        <taxon>Fungi</taxon>
        <taxon>Dikarya</taxon>
        <taxon>Basidiomycota</taxon>
        <taxon>Ustilaginomycotina</taxon>
        <taxon>Exobasidiomycetes</taxon>
        <taxon>Exobasidiales</taxon>
        <taxon>Brachybasidiaceae</taxon>
        <taxon>Meira</taxon>
    </lineage>
</organism>
<dbReference type="CDD" id="cd15886">
    <property type="entry name" value="SNARE_SEC9N"/>
    <property type="match status" value="1"/>
</dbReference>
<dbReference type="GeneID" id="37018286"/>
<dbReference type="GO" id="GO:0006906">
    <property type="term" value="P:vesicle fusion"/>
    <property type="evidence" value="ECO:0007669"/>
    <property type="project" value="TreeGrafter"/>
</dbReference>
<feature type="domain" description="T-SNARE coiled-coil homology" evidence="3">
    <location>
        <begin position="295"/>
        <end position="357"/>
    </location>
</feature>
<dbReference type="PANTHER" id="PTHR19305:SF9">
    <property type="entry name" value="SYNAPTOSOMAL-ASSOCIATED PROTEIN 29"/>
    <property type="match status" value="1"/>
</dbReference>
<dbReference type="Proteomes" id="UP000245771">
    <property type="component" value="Unassembled WGS sequence"/>
</dbReference>
<feature type="compositionally biased region" description="Polar residues" evidence="2">
    <location>
        <begin position="97"/>
        <end position="111"/>
    </location>
</feature>
<dbReference type="Gene3D" id="1.20.5.110">
    <property type="match status" value="2"/>
</dbReference>
<proteinExistence type="inferred from homology"/>
<evidence type="ECO:0000256" key="1">
    <source>
        <dbReference type="ARBA" id="ARBA00009480"/>
    </source>
</evidence>
<comment type="similarity">
    <text evidence="1">Belongs to the SNAP-25 family.</text>
</comment>
<dbReference type="SMART" id="SM00397">
    <property type="entry name" value="t_SNARE"/>
    <property type="match status" value="2"/>
</dbReference>
<evidence type="ECO:0000259" key="3">
    <source>
        <dbReference type="PROSITE" id="PS50192"/>
    </source>
</evidence>
<evidence type="ECO:0000313" key="4">
    <source>
        <dbReference type="EMBL" id="PWN35138.1"/>
    </source>
</evidence>
<feature type="compositionally biased region" description="Gly residues" evidence="2">
    <location>
        <begin position="34"/>
        <end position="45"/>
    </location>
</feature>
<feature type="compositionally biased region" description="Polar residues" evidence="2">
    <location>
        <begin position="70"/>
        <end position="84"/>
    </location>
</feature>
<dbReference type="InParanoid" id="A0A316VDI9"/>
<accession>A0A316VDI9</accession>
<dbReference type="EMBL" id="KZ819603">
    <property type="protein sequence ID" value="PWN35138.1"/>
    <property type="molecule type" value="Genomic_DNA"/>
</dbReference>
<dbReference type="RefSeq" id="XP_025355440.1">
    <property type="nucleotide sequence ID" value="XM_025496505.1"/>
</dbReference>
<dbReference type="GO" id="GO:0031201">
    <property type="term" value="C:SNARE complex"/>
    <property type="evidence" value="ECO:0007669"/>
    <property type="project" value="TreeGrafter"/>
</dbReference>
<dbReference type="GO" id="GO:0005886">
    <property type="term" value="C:plasma membrane"/>
    <property type="evidence" value="ECO:0007669"/>
    <property type="project" value="TreeGrafter"/>
</dbReference>
<feature type="region of interest" description="Disordered" evidence="2">
    <location>
        <begin position="1"/>
        <end position="136"/>
    </location>
</feature>
<evidence type="ECO:0000256" key="2">
    <source>
        <dbReference type="SAM" id="MobiDB-lite"/>
    </source>
</evidence>
<protein>
    <recommendedName>
        <fullName evidence="3">t-SNARE coiled-coil homology domain-containing protein</fullName>
    </recommendedName>
</protein>
<dbReference type="GO" id="GO:0005484">
    <property type="term" value="F:SNAP receptor activity"/>
    <property type="evidence" value="ECO:0007669"/>
    <property type="project" value="TreeGrafter"/>
</dbReference>
<dbReference type="OrthoDB" id="18679at2759"/>
<dbReference type="InterPro" id="IPR000727">
    <property type="entry name" value="T_SNARE_dom"/>
</dbReference>
<dbReference type="SUPFAM" id="SSF58038">
    <property type="entry name" value="SNARE fusion complex"/>
    <property type="match status" value="2"/>
</dbReference>